<evidence type="ECO:0000256" key="9">
    <source>
        <dbReference type="ARBA" id="ARBA00023125"/>
    </source>
</evidence>
<organism evidence="14 15">
    <name type="scientific">Chengkuizengella axinellae</name>
    <dbReference type="NCBI Taxonomy" id="3064388"/>
    <lineage>
        <taxon>Bacteria</taxon>
        <taxon>Bacillati</taxon>
        <taxon>Bacillota</taxon>
        <taxon>Bacilli</taxon>
        <taxon>Bacillales</taxon>
        <taxon>Paenibacillaceae</taxon>
        <taxon>Chengkuizengella</taxon>
    </lineage>
</organism>
<feature type="domain" description="DNA polymerase III beta sliding clamp central" evidence="12">
    <location>
        <begin position="137"/>
        <end position="253"/>
    </location>
</feature>
<comment type="function">
    <text evidence="10">Confers DNA tethering and processivity to DNA polymerases and other proteins. Acts as a clamp, forming a ring around DNA (a reaction catalyzed by the clamp-loading complex) which diffuses in an ATP-independent manner freely and bidirectionally along dsDNA. Initially characterized for its ability to contact the catalytic subunit of DNA polymerase III (Pol III), a complex, multichain enzyme responsible for most of the replicative synthesis in bacteria; Pol III exhibits 3'-5' exonuclease proofreading activity. The beta chain is required for initiation of replication as well as for processivity of DNA replication.</text>
</comment>
<dbReference type="InterPro" id="IPR022634">
    <property type="entry name" value="DNA_polIII_beta_N"/>
</dbReference>
<dbReference type="RefSeq" id="WP_305993387.1">
    <property type="nucleotide sequence ID" value="NZ_JAVAMP010000011.1"/>
</dbReference>
<reference evidence="14 15" key="1">
    <citation type="submission" date="2023-08" db="EMBL/GenBank/DDBJ databases">
        <authorList>
            <person name="Park J.-S."/>
        </authorList>
    </citation>
    <scope>NUCLEOTIDE SEQUENCE [LARGE SCALE GENOMIC DNA]</scope>
    <source>
        <strain evidence="14 15">2205SS18-9</strain>
    </source>
</reference>
<protein>
    <recommendedName>
        <fullName evidence="3 10">Beta sliding clamp</fullName>
    </recommendedName>
</protein>
<evidence type="ECO:0000256" key="3">
    <source>
        <dbReference type="ARBA" id="ARBA00021035"/>
    </source>
</evidence>
<dbReference type="Gene3D" id="3.10.150.10">
    <property type="entry name" value="DNA Polymerase III, subunit A, domain 2"/>
    <property type="match status" value="1"/>
</dbReference>
<evidence type="ECO:0000256" key="7">
    <source>
        <dbReference type="ARBA" id="ARBA00022705"/>
    </source>
</evidence>
<sequence>MEFKILKNKLHESIQHVSKAITNRTTIPILSGIKIDAYDQEVILTASDTEISIQSFIPKEIEDNPVIEIIREGNVVLPAKFFVEIIRKLPGEYVEIKVDSSFQTTIKSGTSELQIIGLDPEEYPVLPSIEENNSIMLASDLLKSMIKQTSFSISTNESTPILTGILWNLSNKNLKFVATDRHRLASREISNIEVSEDLNLGNIVISGKTLNELNKLLPDQNQMIHIVFANNQVLFKIDSILFYTRILDGIYPDTSKIIPQTFKTEIIVPTKLFLEAIDRAYLLSRENQTNIVKMIIRDHEEIEITSSLTSLGKITEQVKAERIDGELIQISFNSKYMLDALKVIDSENIQIGITGTMSPIIIKPSEDTNMLHLILPYRTTN</sequence>
<evidence type="ECO:0000256" key="6">
    <source>
        <dbReference type="ARBA" id="ARBA00022695"/>
    </source>
</evidence>
<dbReference type="PIRSF" id="PIRSF000804">
    <property type="entry name" value="DNA_pol_III_b"/>
    <property type="match status" value="1"/>
</dbReference>
<dbReference type="InterPro" id="IPR022635">
    <property type="entry name" value="DNA_polIII_beta_C"/>
</dbReference>
<evidence type="ECO:0000256" key="2">
    <source>
        <dbReference type="ARBA" id="ARBA00010752"/>
    </source>
</evidence>
<comment type="caution">
    <text evidence="14">The sequence shown here is derived from an EMBL/GenBank/DDBJ whole genome shotgun (WGS) entry which is preliminary data.</text>
</comment>
<gene>
    <name evidence="14" type="primary">dnaN</name>
    <name evidence="14" type="ORF">Q5Y73_18445</name>
</gene>
<keyword evidence="9" id="KW-0238">DNA-binding</keyword>
<dbReference type="Pfam" id="PF00712">
    <property type="entry name" value="DNA_pol3_beta"/>
    <property type="match status" value="1"/>
</dbReference>
<dbReference type="Gene3D" id="3.70.10.10">
    <property type="match status" value="1"/>
</dbReference>
<dbReference type="GO" id="GO:0003887">
    <property type="term" value="F:DNA-directed DNA polymerase activity"/>
    <property type="evidence" value="ECO:0007669"/>
    <property type="project" value="UniProtKB-EC"/>
</dbReference>
<evidence type="ECO:0000313" key="14">
    <source>
        <dbReference type="EMBL" id="MDP5276082.1"/>
    </source>
</evidence>
<evidence type="ECO:0000256" key="10">
    <source>
        <dbReference type="PIRNR" id="PIRNR000804"/>
    </source>
</evidence>
<keyword evidence="5 10" id="KW-0808">Transferase</keyword>
<keyword evidence="4 10" id="KW-0963">Cytoplasm</keyword>
<dbReference type="CDD" id="cd00140">
    <property type="entry name" value="beta_clamp"/>
    <property type="match status" value="1"/>
</dbReference>
<evidence type="ECO:0000259" key="12">
    <source>
        <dbReference type="Pfam" id="PF02767"/>
    </source>
</evidence>
<evidence type="ECO:0000256" key="4">
    <source>
        <dbReference type="ARBA" id="ARBA00022490"/>
    </source>
</evidence>
<keyword evidence="15" id="KW-1185">Reference proteome</keyword>
<evidence type="ECO:0000256" key="5">
    <source>
        <dbReference type="ARBA" id="ARBA00022679"/>
    </source>
</evidence>
<dbReference type="InterPro" id="IPR046938">
    <property type="entry name" value="DNA_clamp_sf"/>
</dbReference>
<accession>A0ABT9J382</accession>
<comment type="similarity">
    <text evidence="2 10">Belongs to the beta sliding clamp family.</text>
</comment>
<name>A0ABT9J382_9BACL</name>
<proteinExistence type="inferred from homology"/>
<dbReference type="SMART" id="SM00480">
    <property type="entry name" value="POL3Bc"/>
    <property type="match status" value="1"/>
</dbReference>
<feature type="domain" description="DNA polymerase III beta sliding clamp N-terminal" evidence="11">
    <location>
        <begin position="1"/>
        <end position="127"/>
    </location>
</feature>
<evidence type="ECO:0000256" key="1">
    <source>
        <dbReference type="ARBA" id="ARBA00004496"/>
    </source>
</evidence>
<keyword evidence="6 10" id="KW-0548">Nucleotidyltransferase</keyword>
<comment type="subcellular location">
    <subcellularLocation>
        <location evidence="1 10">Cytoplasm</location>
    </subcellularLocation>
</comment>
<evidence type="ECO:0000313" key="15">
    <source>
        <dbReference type="Proteomes" id="UP001231941"/>
    </source>
</evidence>
<dbReference type="InterPro" id="IPR001001">
    <property type="entry name" value="DNA_polIII_beta"/>
</dbReference>
<dbReference type="Proteomes" id="UP001231941">
    <property type="component" value="Unassembled WGS sequence"/>
</dbReference>
<dbReference type="InterPro" id="IPR022637">
    <property type="entry name" value="DNA_polIII_beta_cen"/>
</dbReference>
<keyword evidence="7 10" id="KW-0235">DNA replication</keyword>
<dbReference type="PANTHER" id="PTHR30478:SF0">
    <property type="entry name" value="BETA SLIDING CLAMP"/>
    <property type="match status" value="1"/>
</dbReference>
<dbReference type="Pfam" id="PF02767">
    <property type="entry name" value="DNA_pol3_beta_2"/>
    <property type="match status" value="1"/>
</dbReference>
<dbReference type="EMBL" id="JAVAMP010000011">
    <property type="protein sequence ID" value="MDP5276082.1"/>
    <property type="molecule type" value="Genomic_DNA"/>
</dbReference>
<evidence type="ECO:0000259" key="11">
    <source>
        <dbReference type="Pfam" id="PF00712"/>
    </source>
</evidence>
<dbReference type="PANTHER" id="PTHR30478">
    <property type="entry name" value="DNA POLYMERASE III SUBUNIT BETA"/>
    <property type="match status" value="1"/>
</dbReference>
<evidence type="ECO:0000259" key="13">
    <source>
        <dbReference type="Pfam" id="PF02768"/>
    </source>
</evidence>
<dbReference type="SUPFAM" id="SSF55979">
    <property type="entry name" value="DNA clamp"/>
    <property type="match status" value="3"/>
</dbReference>
<comment type="subunit">
    <text evidence="10">Forms a ring-shaped head-to-tail homodimer around DNA.</text>
</comment>
<feature type="domain" description="DNA polymerase III beta sliding clamp C-terminal" evidence="13">
    <location>
        <begin position="256"/>
        <end position="378"/>
    </location>
</feature>
<dbReference type="NCBIfam" id="TIGR00663">
    <property type="entry name" value="dnan"/>
    <property type="match status" value="1"/>
</dbReference>
<evidence type="ECO:0000256" key="8">
    <source>
        <dbReference type="ARBA" id="ARBA00022932"/>
    </source>
</evidence>
<keyword evidence="8 10" id="KW-0239">DNA-directed DNA polymerase</keyword>
<dbReference type="Pfam" id="PF02768">
    <property type="entry name" value="DNA_pol3_beta_3"/>
    <property type="match status" value="1"/>
</dbReference>